<dbReference type="FunFam" id="1.20.1560.10:FF:000210">
    <property type="entry name" value="ATP-binding cassette, sub-family B (MDR/TAP), member 9"/>
    <property type="match status" value="1"/>
</dbReference>
<keyword evidence="5" id="KW-0547">Nucleotide-binding</keyword>
<dbReference type="InterPro" id="IPR017871">
    <property type="entry name" value="ABC_transporter-like_CS"/>
</dbReference>
<dbReference type="PANTHER" id="PTHR43394">
    <property type="entry name" value="ATP-DEPENDENT PERMEASE MDL1, MITOCHONDRIAL"/>
    <property type="match status" value="1"/>
</dbReference>
<evidence type="ECO:0000256" key="11">
    <source>
        <dbReference type="SAM" id="Phobius"/>
    </source>
</evidence>
<keyword evidence="15" id="KW-1185">Reference proteome</keyword>
<evidence type="ECO:0000259" key="12">
    <source>
        <dbReference type="PROSITE" id="PS50893"/>
    </source>
</evidence>
<protein>
    <recommendedName>
        <fullName evidence="16">ATP-binding cassette sub-family B member 9</fullName>
    </recommendedName>
</protein>
<evidence type="ECO:0000256" key="2">
    <source>
        <dbReference type="ARBA" id="ARBA00006493"/>
    </source>
</evidence>
<dbReference type="PROSITE" id="PS50929">
    <property type="entry name" value="ABC_TM1F"/>
    <property type="match status" value="1"/>
</dbReference>
<keyword evidence="7" id="KW-0571">Peptide transport</keyword>
<evidence type="ECO:0000259" key="13">
    <source>
        <dbReference type="PROSITE" id="PS50929"/>
    </source>
</evidence>
<keyword evidence="6" id="KW-0067">ATP-binding</keyword>
<evidence type="ECO:0000256" key="10">
    <source>
        <dbReference type="ARBA" id="ARBA00023136"/>
    </source>
</evidence>
<evidence type="ECO:0000256" key="9">
    <source>
        <dbReference type="ARBA" id="ARBA00022989"/>
    </source>
</evidence>
<dbReference type="CDD" id="cd18784">
    <property type="entry name" value="ABC_6TM_ABCB9_like"/>
    <property type="match status" value="1"/>
</dbReference>
<organism evidence="14 15">
    <name type="scientific">Ridgeia piscesae</name>
    <name type="common">Tubeworm</name>
    <dbReference type="NCBI Taxonomy" id="27915"/>
    <lineage>
        <taxon>Eukaryota</taxon>
        <taxon>Metazoa</taxon>
        <taxon>Spiralia</taxon>
        <taxon>Lophotrochozoa</taxon>
        <taxon>Annelida</taxon>
        <taxon>Polychaeta</taxon>
        <taxon>Sedentaria</taxon>
        <taxon>Canalipalpata</taxon>
        <taxon>Sabellida</taxon>
        <taxon>Siboglinidae</taxon>
        <taxon>Ridgeia</taxon>
    </lineage>
</organism>
<dbReference type="PANTHER" id="PTHR43394:SF19">
    <property type="entry name" value="ABC TRANSPORTER B FAMILY"/>
    <property type="match status" value="1"/>
</dbReference>
<evidence type="ECO:0000256" key="1">
    <source>
        <dbReference type="ARBA" id="ARBA00004127"/>
    </source>
</evidence>
<dbReference type="PROSITE" id="PS00211">
    <property type="entry name" value="ABC_TRANSPORTER_1"/>
    <property type="match status" value="1"/>
</dbReference>
<dbReference type="InterPro" id="IPR036640">
    <property type="entry name" value="ABC1_TM_sf"/>
</dbReference>
<dbReference type="InterPro" id="IPR011527">
    <property type="entry name" value="ABC1_TM_dom"/>
</dbReference>
<evidence type="ECO:0000313" key="14">
    <source>
        <dbReference type="EMBL" id="KAK2181377.1"/>
    </source>
</evidence>
<dbReference type="GO" id="GO:0005524">
    <property type="term" value="F:ATP binding"/>
    <property type="evidence" value="ECO:0007669"/>
    <property type="project" value="UniProtKB-KW"/>
</dbReference>
<dbReference type="PIRSF" id="PIRSF002773">
    <property type="entry name" value="ABC_prm/ATPase_B"/>
    <property type="match status" value="1"/>
</dbReference>
<dbReference type="Pfam" id="PF00664">
    <property type="entry name" value="ABC_membrane"/>
    <property type="match status" value="1"/>
</dbReference>
<dbReference type="Gene3D" id="3.40.50.300">
    <property type="entry name" value="P-loop containing nucleotide triphosphate hydrolases"/>
    <property type="match status" value="1"/>
</dbReference>
<feature type="transmembrane region" description="Helical" evidence="11">
    <location>
        <begin position="245"/>
        <end position="265"/>
    </location>
</feature>
<dbReference type="GO" id="GO:0012505">
    <property type="term" value="C:endomembrane system"/>
    <property type="evidence" value="ECO:0007669"/>
    <property type="project" value="UniProtKB-SubCell"/>
</dbReference>
<feature type="transmembrane region" description="Helical" evidence="11">
    <location>
        <begin position="53"/>
        <end position="75"/>
    </location>
</feature>
<evidence type="ECO:0000256" key="5">
    <source>
        <dbReference type="ARBA" id="ARBA00022741"/>
    </source>
</evidence>
<evidence type="ECO:0000256" key="4">
    <source>
        <dbReference type="ARBA" id="ARBA00022692"/>
    </source>
</evidence>
<feature type="transmembrane region" description="Helical" evidence="11">
    <location>
        <begin position="12"/>
        <end position="33"/>
    </location>
</feature>
<dbReference type="SUPFAM" id="SSF90123">
    <property type="entry name" value="ABC transporter transmembrane region"/>
    <property type="match status" value="1"/>
</dbReference>
<evidence type="ECO:0000256" key="7">
    <source>
        <dbReference type="ARBA" id="ARBA00022856"/>
    </source>
</evidence>
<comment type="subcellular location">
    <subcellularLocation>
        <location evidence="1">Endomembrane system</location>
        <topology evidence="1">Multi-pass membrane protein</topology>
    </subcellularLocation>
</comment>
<evidence type="ECO:0008006" key="16">
    <source>
        <dbReference type="Google" id="ProtNLM"/>
    </source>
</evidence>
<evidence type="ECO:0000256" key="6">
    <source>
        <dbReference type="ARBA" id="ARBA00022840"/>
    </source>
</evidence>
<dbReference type="SMART" id="SM00382">
    <property type="entry name" value="AAA"/>
    <property type="match status" value="1"/>
</dbReference>
<dbReference type="GO" id="GO:0015421">
    <property type="term" value="F:ABC-type oligopeptide transporter activity"/>
    <property type="evidence" value="ECO:0007669"/>
    <property type="project" value="TreeGrafter"/>
</dbReference>
<keyword evidence="7" id="KW-0653">Protein transport</keyword>
<comment type="similarity">
    <text evidence="2">Belongs to the ABC transporter superfamily. ABCB family. MHC peptide exporter (TC 3.A.1.209) subfamily.</text>
</comment>
<reference evidence="14" key="1">
    <citation type="journal article" date="2023" name="Mol. Biol. Evol.">
        <title>Third-Generation Sequencing Reveals the Adaptive Role of the Epigenome in Three Deep-Sea Polychaetes.</title>
        <authorList>
            <person name="Perez M."/>
            <person name="Aroh O."/>
            <person name="Sun Y."/>
            <person name="Lan Y."/>
            <person name="Juniper S.K."/>
            <person name="Young C.R."/>
            <person name="Angers B."/>
            <person name="Qian P.Y."/>
        </authorList>
    </citation>
    <scope>NUCLEOTIDE SEQUENCE</scope>
    <source>
        <strain evidence="14">R07B-5</strain>
    </source>
</reference>
<dbReference type="InterPro" id="IPR027417">
    <property type="entry name" value="P-loop_NTPase"/>
</dbReference>
<keyword evidence="8" id="KW-1278">Translocase</keyword>
<feature type="transmembrane region" description="Helical" evidence="11">
    <location>
        <begin position="120"/>
        <end position="140"/>
    </location>
</feature>
<keyword evidence="9 11" id="KW-1133">Transmembrane helix</keyword>
<keyword evidence="3" id="KW-0813">Transport</keyword>
<gene>
    <name evidence="14" type="ORF">NP493_401g03015</name>
</gene>
<dbReference type="GO" id="GO:0005765">
    <property type="term" value="C:lysosomal membrane"/>
    <property type="evidence" value="ECO:0007669"/>
    <property type="project" value="InterPro"/>
</dbReference>
<dbReference type="InterPro" id="IPR003439">
    <property type="entry name" value="ABC_transporter-like_ATP-bd"/>
</dbReference>
<dbReference type="AlphaFoldDB" id="A0AAD9L199"/>
<dbReference type="InterPro" id="IPR003593">
    <property type="entry name" value="AAA+_ATPase"/>
</dbReference>
<dbReference type="GO" id="GO:0016887">
    <property type="term" value="F:ATP hydrolysis activity"/>
    <property type="evidence" value="ECO:0007669"/>
    <property type="project" value="InterPro"/>
</dbReference>
<evidence type="ECO:0000313" key="15">
    <source>
        <dbReference type="Proteomes" id="UP001209878"/>
    </source>
</evidence>
<proteinExistence type="inferred from homology"/>
<dbReference type="CDD" id="cd03249">
    <property type="entry name" value="ABC_MTABC3_MDL1_MDL2"/>
    <property type="match status" value="1"/>
</dbReference>
<accession>A0AAD9L199</accession>
<dbReference type="EMBL" id="JAODUO010000401">
    <property type="protein sequence ID" value="KAK2181377.1"/>
    <property type="molecule type" value="Genomic_DNA"/>
</dbReference>
<dbReference type="InterPro" id="IPR030254">
    <property type="entry name" value="ABCB9_6-TMD"/>
</dbReference>
<dbReference type="InterPro" id="IPR039421">
    <property type="entry name" value="Type_1_exporter"/>
</dbReference>
<feature type="domain" description="ABC transmembrane type-1" evidence="13">
    <location>
        <begin position="210"/>
        <end position="491"/>
    </location>
</feature>
<evidence type="ECO:0000256" key="3">
    <source>
        <dbReference type="ARBA" id="ARBA00022448"/>
    </source>
</evidence>
<keyword evidence="4 11" id="KW-0812">Transmembrane</keyword>
<feature type="domain" description="ABC transporter" evidence="12">
    <location>
        <begin position="525"/>
        <end position="761"/>
    </location>
</feature>
<feature type="transmembrane region" description="Helical" evidence="11">
    <location>
        <begin position="205"/>
        <end position="225"/>
    </location>
</feature>
<keyword evidence="10 11" id="KW-0472">Membrane</keyword>
<dbReference type="Gene3D" id="1.20.1560.10">
    <property type="entry name" value="ABC transporter type 1, transmembrane domain"/>
    <property type="match status" value="1"/>
</dbReference>
<feature type="transmembrane region" description="Helical" evidence="11">
    <location>
        <begin position="87"/>
        <end position="105"/>
    </location>
</feature>
<dbReference type="FunFam" id="3.40.50.300:FF:000140">
    <property type="entry name" value="Lipid A export ATP-binding/permease protein MsbA"/>
    <property type="match status" value="1"/>
</dbReference>
<comment type="caution">
    <text evidence="14">The sequence shown here is derived from an EMBL/GenBank/DDBJ whole genome shotgun (WGS) entry which is preliminary data.</text>
</comment>
<evidence type="ECO:0000256" key="8">
    <source>
        <dbReference type="ARBA" id="ARBA00022967"/>
    </source>
</evidence>
<dbReference type="SUPFAM" id="SSF52540">
    <property type="entry name" value="P-loop containing nucleoside triphosphate hydrolases"/>
    <property type="match status" value="1"/>
</dbReference>
<dbReference type="Pfam" id="PF00005">
    <property type="entry name" value="ABC_tran"/>
    <property type="match status" value="1"/>
</dbReference>
<dbReference type="Proteomes" id="UP001209878">
    <property type="component" value="Unassembled WGS sequence"/>
</dbReference>
<dbReference type="GO" id="GO:0015440">
    <property type="term" value="F:ABC-type peptide transporter activity"/>
    <property type="evidence" value="ECO:0007669"/>
    <property type="project" value="InterPro"/>
</dbReference>
<sequence length="810" mass="89927">MVHCAGNRCRLLYIFAFSVLDFVLTTVLFAHGTDYRHYFIVSTYYYHFPTSMFELWVFSAIRACLTCGALVGLLCNHDQSAVARVNCSKVPVLILAAIMWMYPIVKLLAYSEKYQSLSEPWFWCLFSWSIFSAVFFYINWHLLGKAKEPRVESLPINREEEDRRDLLGGSTADIEDAENDASSSSPKKPKMPTVGRLMAYSKPDLGFISVAIFFMVISSVAQIFTPYYTGQVIQGIAIDRDEAKFVRAIIFMAIFSAASAIAAGIRGGFFKVAMVRLNIRIRNHLFSSMLSQEIGFFDSIRTGDLTSRLTSDTSTMSDALSLNTNIFLRSLIKAIGVCAFMFTLSWRLSLVTVIGLPVIMGVSKAYGSYYQTLAKKVQDSLARANEVAEETCSSMRTVRSFANEPVETARYAEKLVVTRKLKVKEAFAYAGYVWSNELFELMLVTATLYYGGHLVVNNLLSGGDLVSFILYQIELGSALESISDVYTGLMQAIGASQKVFEFIDRKPLVKPEGGSMRPNKLQGRIEFRNVSFAYPTRPDSLVLKNVSFSVEPGEVVALVGPSGGGKSSCINLLEHFYETREGSVLIDDVSINDYSHKYLHTKIALVGQEPVLYATSVKENIAYGLDLWTDELVEKAARLANAHEFISDMKEKYNTNTGEKGMQLSGGQKQRLAIARAVIRNPTILLLDEATSALDSESEYLVQEALYKNLRGRTVIIIAHRLSTVEKANRIIVIEKGSVVEQGSHTQLLARGGLYAKLVQRQLLGFDVGFSNHVTKPPIEAISSVGSFKSFDSLTEDSVSGGTPTPYGSW</sequence>
<name>A0AAD9L199_RIDPI</name>
<dbReference type="PROSITE" id="PS50893">
    <property type="entry name" value="ABC_TRANSPORTER_2"/>
    <property type="match status" value="1"/>
</dbReference>